<dbReference type="AlphaFoldDB" id="A0A7G5CC16"/>
<proteinExistence type="predicted"/>
<feature type="compositionally biased region" description="Polar residues" evidence="1">
    <location>
        <begin position="351"/>
        <end position="363"/>
    </location>
</feature>
<evidence type="ECO:0000256" key="1">
    <source>
        <dbReference type="SAM" id="MobiDB-lite"/>
    </source>
</evidence>
<feature type="transmembrane region" description="Helical" evidence="2">
    <location>
        <begin position="546"/>
        <end position="566"/>
    </location>
</feature>
<organism evidence="3 4">
    <name type="scientific">Wolbachia pipientis</name>
    <dbReference type="NCBI Taxonomy" id="955"/>
    <lineage>
        <taxon>Bacteria</taxon>
        <taxon>Pseudomonadati</taxon>
        <taxon>Pseudomonadota</taxon>
        <taxon>Alphaproteobacteria</taxon>
        <taxon>Rickettsiales</taxon>
        <taxon>Anaplasmataceae</taxon>
        <taxon>Wolbachieae</taxon>
        <taxon>Wolbachia</taxon>
    </lineage>
</organism>
<feature type="compositionally biased region" description="Basic and acidic residues" evidence="1">
    <location>
        <begin position="378"/>
        <end position="406"/>
    </location>
</feature>
<feature type="compositionally biased region" description="Polar residues" evidence="1">
    <location>
        <begin position="128"/>
        <end position="163"/>
    </location>
</feature>
<feature type="compositionally biased region" description="Polar residues" evidence="1">
    <location>
        <begin position="286"/>
        <end position="296"/>
    </location>
</feature>
<feature type="transmembrane region" description="Helical" evidence="2">
    <location>
        <begin position="520"/>
        <end position="540"/>
    </location>
</feature>
<sequence>MEFADLISHKNGFNAMVVEDPLIMSHIECNINGRDEVPLYINNNRNSMELRQLCGTENMSVRFPSSIGADLVAGGSLAMRSTCSNSELSQQPQKNIVDKRENVMNNENDPIGGVMGKKGKQKNKENGAQINGKQPSDLSNTVPPVQLTTPETPNASSSENSFQFEVDQDTQPLLLRSPVSDEDVTGDSDDKRGDSPSGSGSSSPIQDIVNEEEPVVITTRQLNDGEHDKTVFKEHQGDAAIQNTQPKTLVVDSKPSNTGVESDEKKQAPVQPTEHVPEESAGLKVQPSNTQEQQEVPETPVLGQMDDTESLSTQDDLVFQSDSTTVLSIDGDEKERVPVQPVESESKGDQQDSPPLSPQNSVSGDECSSGPSSFTKLPKSDEGDTDNNNDKYIKVSSEDITKEDLTPKGSGSLQGIQPEISVPSPSTFPNVNGAPTIEGHMVIMEDIEDSSGRLVGEGDVSSITGDLHGISIEDDMSSLGTANDEYGEDSSGEDVTGEPEKTNKGDSTLKSSNSTKSSKLHVIAASALAIAGIISGVAVAVYLEMLAVGVAVGACCLVAAVIIYCCNRPSSSFKGSNVELIADKELAATVS</sequence>
<evidence type="ECO:0000313" key="3">
    <source>
        <dbReference type="EMBL" id="QMV46750.1"/>
    </source>
</evidence>
<dbReference type="RefSeq" id="WP_182183658.1">
    <property type="nucleotide sequence ID" value="NZ_CP050530.1"/>
</dbReference>
<protein>
    <submittedName>
        <fullName evidence="3">Uncharacterized protein</fullName>
    </submittedName>
</protein>
<feature type="compositionally biased region" description="Acidic residues" evidence="1">
    <location>
        <begin position="485"/>
        <end position="497"/>
    </location>
</feature>
<evidence type="ECO:0000313" key="4">
    <source>
        <dbReference type="Proteomes" id="UP000515596"/>
    </source>
</evidence>
<keyword evidence="2" id="KW-0812">Transmembrane</keyword>
<keyword evidence="2" id="KW-1133">Transmembrane helix</keyword>
<feature type="compositionally biased region" description="Basic and acidic residues" evidence="1">
    <location>
        <begin position="223"/>
        <end position="237"/>
    </location>
</feature>
<gene>
    <name evidence="3" type="ORF">HC356_01115</name>
</gene>
<dbReference type="Proteomes" id="UP000515596">
    <property type="component" value="Chromosome"/>
</dbReference>
<feature type="compositionally biased region" description="Polar residues" evidence="1">
    <location>
        <begin position="83"/>
        <end position="94"/>
    </location>
</feature>
<keyword evidence="2" id="KW-0472">Membrane</keyword>
<accession>A0A7G5CC16</accession>
<name>A0A7G5CC16_WOLPI</name>
<feature type="region of interest" description="Disordered" evidence="1">
    <location>
        <begin position="83"/>
        <end position="429"/>
    </location>
</feature>
<dbReference type="EMBL" id="CP050530">
    <property type="protein sequence ID" value="QMV46750.1"/>
    <property type="molecule type" value="Genomic_DNA"/>
</dbReference>
<evidence type="ECO:0000256" key="2">
    <source>
        <dbReference type="SAM" id="Phobius"/>
    </source>
</evidence>
<feature type="compositionally biased region" description="Polar residues" evidence="1">
    <location>
        <begin position="310"/>
        <end position="327"/>
    </location>
</feature>
<feature type="region of interest" description="Disordered" evidence="1">
    <location>
        <begin position="478"/>
        <end position="513"/>
    </location>
</feature>
<reference evidence="3 4" key="1">
    <citation type="journal article" date="2020" name="Mol. Biol. Evol.">
        <title>Life and death of selfish genes: comparative genomics reveals the dynamic evolution of cytoplasmic incompatibility.</title>
        <authorList>
            <person name="Martinez J."/>
            <person name="Klasson L."/>
            <person name="Welch J."/>
            <person name="Jiggins F.M."/>
        </authorList>
    </citation>
    <scope>NUCLEOTIDE SEQUENCE [LARGE SCALE GENOMIC DNA]</scope>
    <source>
        <strain evidence="3">WNik</strain>
    </source>
</reference>